<comment type="caution">
    <text evidence="1">The sequence shown here is derived from an EMBL/GenBank/DDBJ whole genome shotgun (WGS) entry which is preliminary data.</text>
</comment>
<protein>
    <recommendedName>
        <fullName evidence="3">DUF4258 domain-containing protein</fullName>
    </recommendedName>
</protein>
<dbReference type="PATRIC" id="fig|52133.18.peg.1991"/>
<evidence type="ECO:0000313" key="1">
    <source>
        <dbReference type="EMBL" id="KXZ68063.1"/>
    </source>
</evidence>
<dbReference type="EMBL" id="JRUE01000174">
    <property type="protein sequence ID" value="KXZ68063.1"/>
    <property type="molecule type" value="Genomic_DNA"/>
</dbReference>
<dbReference type="AlphaFoldDB" id="A0A150HNG0"/>
<reference evidence="1 2" key="1">
    <citation type="journal article" date="2016" name="Sci. Rep.">
        <title>Genomic and phenotypic characterization of the species Acinetobacter venetianus.</title>
        <authorList>
            <person name="Fondi M."/>
            <person name="Maida I."/>
            <person name="Perrin E."/>
            <person name="Orlandini V."/>
            <person name="La Torre L."/>
            <person name="Bosi E."/>
            <person name="Negroni A."/>
            <person name="Zanaroli G."/>
            <person name="Fava F."/>
            <person name="Decorosi F."/>
            <person name="Giovannetti L."/>
            <person name="Viti C."/>
            <person name="Vaneechoutte M."/>
            <person name="Dijkshoorn L."/>
            <person name="Fani R."/>
        </authorList>
    </citation>
    <scope>NUCLEOTIDE SEQUENCE [LARGE SCALE GENOMIC DNA]</scope>
    <source>
        <strain evidence="1 2">LUH5627</strain>
    </source>
</reference>
<organism evidence="1 2">
    <name type="scientific">Acinetobacter venetianus</name>
    <dbReference type="NCBI Taxonomy" id="52133"/>
    <lineage>
        <taxon>Bacteria</taxon>
        <taxon>Pseudomonadati</taxon>
        <taxon>Pseudomonadota</taxon>
        <taxon>Gammaproteobacteria</taxon>
        <taxon>Moraxellales</taxon>
        <taxon>Moraxellaceae</taxon>
        <taxon>Acinetobacter</taxon>
    </lineage>
</organism>
<proteinExistence type="predicted"/>
<accession>A0A150HNG0</accession>
<dbReference type="RefSeq" id="WP_061518892.1">
    <property type="nucleotide sequence ID" value="NZ_JRUE01000174.1"/>
</dbReference>
<gene>
    <name evidence="1" type="ORF">AVENLUH5627_01915</name>
</gene>
<dbReference type="Proteomes" id="UP000075680">
    <property type="component" value="Unassembled WGS sequence"/>
</dbReference>
<sequence length="88" mass="10198">MMQVTQHAQKRMTKRGITKDMIDFTLDFGETKGDRWVLNRKMIEQSIGDLERKLRTAKKLRDKGGIVVVAEGESLLTAYDFDSRKMAY</sequence>
<name>A0A150HNG0_9GAMM</name>
<evidence type="ECO:0000313" key="2">
    <source>
        <dbReference type="Proteomes" id="UP000075680"/>
    </source>
</evidence>
<evidence type="ECO:0008006" key="3">
    <source>
        <dbReference type="Google" id="ProtNLM"/>
    </source>
</evidence>